<dbReference type="InterPro" id="IPR052360">
    <property type="entry name" value="Transcr_Regulatory_Proteins"/>
</dbReference>
<keyword evidence="10" id="KW-1185">Reference proteome</keyword>
<feature type="domain" description="Zn(2)-C6 fungal-type" evidence="8">
    <location>
        <begin position="2"/>
        <end position="26"/>
    </location>
</feature>
<evidence type="ECO:0000256" key="1">
    <source>
        <dbReference type="ARBA" id="ARBA00022723"/>
    </source>
</evidence>
<dbReference type="EMBL" id="PVWQ01000005">
    <property type="protein sequence ID" value="RDW81438.1"/>
    <property type="molecule type" value="Genomic_DNA"/>
</dbReference>
<dbReference type="SUPFAM" id="SSF57701">
    <property type="entry name" value="Zn2/Cys6 DNA-binding domain"/>
    <property type="match status" value="1"/>
</dbReference>
<dbReference type="PANTHER" id="PTHR36206:SF16">
    <property type="entry name" value="TRANSCRIPTION FACTOR DOMAIN-CONTAINING PROTEIN-RELATED"/>
    <property type="match status" value="1"/>
</dbReference>
<dbReference type="RefSeq" id="XP_026604491.1">
    <property type="nucleotide sequence ID" value="XM_026747011.1"/>
</dbReference>
<dbReference type="PANTHER" id="PTHR36206">
    <property type="entry name" value="ASPERCRYPTIN BIOSYNTHESIS CLUSTER-SPECIFIC TRANSCRIPTION REGULATOR ATNN-RELATED"/>
    <property type="match status" value="1"/>
</dbReference>
<organism evidence="9 10">
    <name type="scientific">Aspergillus mulundensis</name>
    <dbReference type="NCBI Taxonomy" id="1810919"/>
    <lineage>
        <taxon>Eukaryota</taxon>
        <taxon>Fungi</taxon>
        <taxon>Dikarya</taxon>
        <taxon>Ascomycota</taxon>
        <taxon>Pezizomycotina</taxon>
        <taxon>Eurotiomycetes</taxon>
        <taxon>Eurotiomycetidae</taxon>
        <taxon>Eurotiales</taxon>
        <taxon>Aspergillaceae</taxon>
        <taxon>Aspergillus</taxon>
        <taxon>Aspergillus subgen. Nidulantes</taxon>
    </lineage>
</organism>
<protein>
    <recommendedName>
        <fullName evidence="8">Zn(2)-C6 fungal-type domain-containing protein</fullName>
    </recommendedName>
</protein>
<evidence type="ECO:0000259" key="8">
    <source>
        <dbReference type="Pfam" id="PF00172"/>
    </source>
</evidence>
<evidence type="ECO:0000256" key="2">
    <source>
        <dbReference type="ARBA" id="ARBA00022833"/>
    </source>
</evidence>
<dbReference type="GO" id="GO:0008270">
    <property type="term" value="F:zinc ion binding"/>
    <property type="evidence" value="ECO:0007669"/>
    <property type="project" value="InterPro"/>
</dbReference>
<dbReference type="Proteomes" id="UP000256690">
    <property type="component" value="Unassembled WGS sequence"/>
</dbReference>
<dbReference type="GO" id="GO:0000981">
    <property type="term" value="F:DNA-binding transcription factor activity, RNA polymerase II-specific"/>
    <property type="evidence" value="ECO:0007669"/>
    <property type="project" value="InterPro"/>
</dbReference>
<dbReference type="STRING" id="1810919.A0A3D8S583"/>
<evidence type="ECO:0000256" key="6">
    <source>
        <dbReference type="ARBA" id="ARBA00023242"/>
    </source>
</evidence>
<keyword evidence="5" id="KW-0804">Transcription</keyword>
<proteinExistence type="predicted"/>
<dbReference type="Pfam" id="PF00172">
    <property type="entry name" value="Zn_clus"/>
    <property type="match status" value="1"/>
</dbReference>
<feature type="region of interest" description="Disordered" evidence="7">
    <location>
        <begin position="504"/>
        <end position="544"/>
    </location>
</feature>
<dbReference type="AlphaFoldDB" id="A0A3D8S583"/>
<keyword evidence="6" id="KW-0539">Nucleus</keyword>
<keyword evidence="2" id="KW-0862">Zinc</keyword>
<evidence type="ECO:0000256" key="7">
    <source>
        <dbReference type="SAM" id="MobiDB-lite"/>
    </source>
</evidence>
<dbReference type="OrthoDB" id="3172332at2759"/>
<dbReference type="GeneID" id="38115365"/>
<comment type="caution">
    <text evidence="9">The sequence shown here is derived from an EMBL/GenBank/DDBJ whole genome shotgun (WGS) entry which is preliminary data.</text>
</comment>
<evidence type="ECO:0000256" key="4">
    <source>
        <dbReference type="ARBA" id="ARBA00023125"/>
    </source>
</evidence>
<dbReference type="InterPro" id="IPR036864">
    <property type="entry name" value="Zn2-C6_fun-type_DNA-bd_sf"/>
</dbReference>
<evidence type="ECO:0000256" key="3">
    <source>
        <dbReference type="ARBA" id="ARBA00023015"/>
    </source>
</evidence>
<reference evidence="9 10" key="1">
    <citation type="journal article" date="2018" name="IMA Fungus">
        <title>IMA Genome-F 9: Draft genome sequence of Annulohypoxylon stygium, Aspergillus mulundensis, Berkeleyomyces basicola (syn. Thielaviopsis basicola), Ceratocystis smalleyi, two Cercospora beticola strains, Coleophoma cylindrospora, Fusarium fracticaudum, Phialophora cf. hyalina, and Morchella septimelata.</title>
        <authorList>
            <person name="Wingfield B.D."/>
            <person name="Bills G.F."/>
            <person name="Dong Y."/>
            <person name="Huang W."/>
            <person name="Nel W.J."/>
            <person name="Swalarsk-Parry B.S."/>
            <person name="Vaghefi N."/>
            <person name="Wilken P.M."/>
            <person name="An Z."/>
            <person name="de Beer Z.W."/>
            <person name="De Vos L."/>
            <person name="Chen L."/>
            <person name="Duong T.A."/>
            <person name="Gao Y."/>
            <person name="Hammerbacher A."/>
            <person name="Kikkert J.R."/>
            <person name="Li Y."/>
            <person name="Li H."/>
            <person name="Li K."/>
            <person name="Li Q."/>
            <person name="Liu X."/>
            <person name="Ma X."/>
            <person name="Naidoo K."/>
            <person name="Pethybridge S.J."/>
            <person name="Sun J."/>
            <person name="Steenkamp E.T."/>
            <person name="van der Nest M.A."/>
            <person name="van Wyk S."/>
            <person name="Wingfield M.J."/>
            <person name="Xiong C."/>
            <person name="Yue Q."/>
            <person name="Zhang X."/>
        </authorList>
    </citation>
    <scope>NUCLEOTIDE SEQUENCE [LARGE SCALE GENOMIC DNA]</scope>
    <source>
        <strain evidence="9 10">DSM 5745</strain>
    </source>
</reference>
<evidence type="ECO:0000313" key="9">
    <source>
        <dbReference type="EMBL" id="RDW81438.1"/>
    </source>
</evidence>
<accession>A0A3D8S583</accession>
<name>A0A3D8S583_9EURO</name>
<dbReference type="InterPro" id="IPR001138">
    <property type="entry name" value="Zn2Cys6_DnaBD"/>
</dbReference>
<dbReference type="GO" id="GO:0003677">
    <property type="term" value="F:DNA binding"/>
    <property type="evidence" value="ECO:0007669"/>
    <property type="project" value="UniProtKB-KW"/>
</dbReference>
<sequence length="588" mass="65392">MRKVKCDESFPVCNRCVSTGRICDGYGVWGGGGNQYGGRQSSDSPPDMLDAPPPLVCISPVIASMDDKASFDWFRAKTIVKLPGSYLSDFWTKILLQASHKEQAVWHAILALSTTHRVGLVETGSDPDETTRSSLEQTSLRHLIRAVRYLHPHFSATDKASPRVVLIVCLVFVVHDLLRGHFVSAQVHLRNGLSILAQRQIATQGKKLRYSEPIDDTIGEAFFRLHSQVELLQHQHCPRPCPLPEPLQPLHHPGQEHYGLIPSRFPSFTSAWRGLDQCLNEIFRLSAHARALDLHDEDPAASKALITHQQRITHALQTWLSAYNAALPTLQSSPSPAIAKAKATVHRLILAYHTMLTIMAATTPSTSETTFDTHTPAFKTIIFLLSRMWKLYAADPSHPAMSNPAAASAFHSIRNGTGSPKKQWIGTCDMGHTIVDIGWMIPLFYTATRCRERRVRRTAIQLLESTNHREGIWDAKITACIARRVMEIEEGDFYDGCGGSSDLDNGVSIPDEDGQGQRDRASSSSAFTSEAKSEPGPDQVLPESSRIRDLEVRMEGDPLERVLLFGSWEGMNGRVSLGEYDVLEQRWL</sequence>
<gene>
    <name evidence="9" type="ORF">DSM5745_04995</name>
</gene>
<keyword evidence="4" id="KW-0238">DNA-binding</keyword>
<dbReference type="InterPro" id="IPR021858">
    <property type="entry name" value="Fun_TF"/>
</dbReference>
<evidence type="ECO:0000256" key="5">
    <source>
        <dbReference type="ARBA" id="ARBA00023163"/>
    </source>
</evidence>
<dbReference type="Pfam" id="PF11951">
    <property type="entry name" value="Fungal_trans_2"/>
    <property type="match status" value="1"/>
</dbReference>
<evidence type="ECO:0000313" key="10">
    <source>
        <dbReference type="Proteomes" id="UP000256690"/>
    </source>
</evidence>
<keyword evidence="1" id="KW-0479">Metal-binding</keyword>
<keyword evidence="3" id="KW-0805">Transcription regulation</keyword>
<dbReference type="CDD" id="cd00067">
    <property type="entry name" value="GAL4"/>
    <property type="match status" value="1"/>
</dbReference>